<feature type="compositionally biased region" description="Basic and acidic residues" evidence="3">
    <location>
        <begin position="150"/>
        <end position="167"/>
    </location>
</feature>
<reference evidence="5 6" key="1">
    <citation type="submission" date="2016-03" db="EMBL/GenBank/DDBJ databases">
        <title>Choanephora cucurbitarum.</title>
        <authorList>
            <person name="Min B."/>
            <person name="Park H."/>
            <person name="Park J.-H."/>
            <person name="Shin H.-D."/>
            <person name="Choi I.-G."/>
        </authorList>
    </citation>
    <scope>NUCLEOTIDE SEQUENCE [LARGE SCALE GENOMIC DNA]</scope>
    <source>
        <strain evidence="5 6">KUS-F28377</strain>
    </source>
</reference>
<sequence length="716" mass="83873">MKTEHLTLLSTWDSDIEDDDGHSVYIPMKAESDDDYTIHSLETPIYTRSQLKAVEKQKEEEKQEEEEEEEEFPRKGLFFSLSRQDKSLSSFTGSAPSSKSSIQPDTPPPIIKKEDTKSSVWDFSDSEDEEDDIFRLRQKKTFNRPSLNLSKKDYNTMFNPKKEDRPTPKTHKISSLFDSFTLSSDSEPEQLTQPKERSPPVILKANLLPQLNMFSDDDDDDSYGNKTRYHNYENETKDHKNKTRYHNYESDNDNHKRSRDRSYETNDKNNENKARYRNHSSNDNKYKNKTRYHNYDSDDSNHKTNRDFSYEINGKNNENKTQYRNHDSNDNKSFTLPRKPSFSFKHLLNRPNMPSLISDSDSDSDSNELPLLPKRKRRRAAVVVKKPVQKPVQKEASDELPAIFSDAYLPKPVKELKPRTQSSDYEFSDYEDIDFNVDKTPDAPLNHGSAQDKLSSIIRNIKDKERAALSARDGASPYDSRSRSDDDDSDSGSQRREALEYMRSLEQQKKINNDFDSQMARLYESSQSGNSAFRPQSFKRFTARERTLLRELLQIKRRRPIHRFNPYIMFNCKARKQLQKDNPNLNVKELSALVGQAWRGLDQETKQKLIEEAEAKRNLFLQSGGLGTDMKLKRPPNGYCLYSKDNMRRIRREHPELATVNAASRFVAEEWRALDPKIREEYDNKANALWHKWKEENPDEFERYKTQLKNPAKCKF</sequence>
<feature type="compositionally biased region" description="Acidic residues" evidence="3">
    <location>
        <begin position="62"/>
        <end position="71"/>
    </location>
</feature>
<accession>A0A1C7N5Y6</accession>
<dbReference type="STRING" id="101091.A0A1C7N5Y6"/>
<feature type="domain" description="HMG box" evidence="4">
    <location>
        <begin position="632"/>
        <end position="705"/>
    </location>
</feature>
<dbReference type="SUPFAM" id="SSF47095">
    <property type="entry name" value="HMG-box"/>
    <property type="match status" value="2"/>
</dbReference>
<feature type="DNA-binding region" description="HMG box" evidence="2">
    <location>
        <begin position="560"/>
        <end position="617"/>
    </location>
</feature>
<feature type="DNA-binding region" description="HMG box" evidence="2">
    <location>
        <begin position="632"/>
        <end position="705"/>
    </location>
</feature>
<evidence type="ECO:0000313" key="5">
    <source>
        <dbReference type="EMBL" id="OBZ82764.1"/>
    </source>
</evidence>
<dbReference type="GO" id="GO:0003677">
    <property type="term" value="F:DNA binding"/>
    <property type="evidence" value="ECO:0007669"/>
    <property type="project" value="UniProtKB-UniRule"/>
</dbReference>
<feature type="region of interest" description="Disordered" evidence="3">
    <location>
        <begin position="145"/>
        <end position="373"/>
    </location>
</feature>
<dbReference type="Gene3D" id="1.10.30.10">
    <property type="entry name" value="High mobility group box domain"/>
    <property type="match status" value="2"/>
</dbReference>
<dbReference type="GO" id="GO:0005634">
    <property type="term" value="C:nucleus"/>
    <property type="evidence" value="ECO:0007669"/>
    <property type="project" value="UniProtKB-UniRule"/>
</dbReference>
<feature type="compositionally biased region" description="Basic and acidic residues" evidence="3">
    <location>
        <begin position="293"/>
        <end position="309"/>
    </location>
</feature>
<dbReference type="SMART" id="SM00398">
    <property type="entry name" value="HMG"/>
    <property type="match status" value="2"/>
</dbReference>
<organism evidence="5 6">
    <name type="scientific">Choanephora cucurbitarum</name>
    <dbReference type="NCBI Taxonomy" id="101091"/>
    <lineage>
        <taxon>Eukaryota</taxon>
        <taxon>Fungi</taxon>
        <taxon>Fungi incertae sedis</taxon>
        <taxon>Mucoromycota</taxon>
        <taxon>Mucoromycotina</taxon>
        <taxon>Mucoromycetes</taxon>
        <taxon>Mucorales</taxon>
        <taxon>Mucorineae</taxon>
        <taxon>Choanephoraceae</taxon>
        <taxon>Choanephoroideae</taxon>
        <taxon>Choanephora</taxon>
    </lineage>
</organism>
<dbReference type="Pfam" id="PF00505">
    <property type="entry name" value="HMG_box"/>
    <property type="match status" value="2"/>
</dbReference>
<keyword evidence="1 2" id="KW-0238">DNA-binding</keyword>
<evidence type="ECO:0000256" key="1">
    <source>
        <dbReference type="ARBA" id="ARBA00023125"/>
    </source>
</evidence>
<dbReference type="InParanoid" id="A0A1C7N5Y6"/>
<dbReference type="PROSITE" id="PS50118">
    <property type="entry name" value="HMG_BOX_2"/>
    <property type="match status" value="2"/>
</dbReference>
<comment type="caution">
    <text evidence="5">The sequence shown here is derived from an EMBL/GenBank/DDBJ whole genome shotgun (WGS) entry which is preliminary data.</text>
</comment>
<dbReference type="CDD" id="cd00084">
    <property type="entry name" value="HMG-box_SF"/>
    <property type="match status" value="1"/>
</dbReference>
<proteinExistence type="predicted"/>
<feature type="region of interest" description="Disordered" evidence="3">
    <location>
        <begin position="468"/>
        <end position="497"/>
    </location>
</feature>
<dbReference type="AlphaFoldDB" id="A0A1C7N5Y6"/>
<feature type="region of interest" description="Disordered" evidence="3">
    <location>
        <begin position="47"/>
        <end position="131"/>
    </location>
</feature>
<dbReference type="InterPro" id="IPR050342">
    <property type="entry name" value="HMGB"/>
</dbReference>
<dbReference type="InterPro" id="IPR009071">
    <property type="entry name" value="HMG_box_dom"/>
</dbReference>
<protein>
    <recommendedName>
        <fullName evidence="4">HMG box domain-containing protein</fullName>
    </recommendedName>
</protein>
<name>A0A1C7N5Y6_9FUNG</name>
<evidence type="ECO:0000259" key="4">
    <source>
        <dbReference type="PROSITE" id="PS50118"/>
    </source>
</evidence>
<dbReference type="InterPro" id="IPR036910">
    <property type="entry name" value="HMG_box_dom_sf"/>
</dbReference>
<feature type="compositionally biased region" description="Basic and acidic residues" evidence="3">
    <location>
        <begin position="246"/>
        <end position="286"/>
    </location>
</feature>
<dbReference type="PANTHER" id="PTHR48112:SF22">
    <property type="entry name" value="MITOCHONDRIAL TRANSCRIPTION FACTOR A, ISOFORM B"/>
    <property type="match status" value="1"/>
</dbReference>
<feature type="compositionally biased region" description="Polar residues" evidence="3">
    <location>
        <begin position="87"/>
        <end position="104"/>
    </location>
</feature>
<keyword evidence="6" id="KW-1185">Reference proteome</keyword>
<keyword evidence="2" id="KW-0539">Nucleus</keyword>
<evidence type="ECO:0000256" key="3">
    <source>
        <dbReference type="SAM" id="MobiDB-lite"/>
    </source>
</evidence>
<feature type="domain" description="HMG box" evidence="4">
    <location>
        <begin position="560"/>
        <end position="617"/>
    </location>
</feature>
<dbReference type="OrthoDB" id="6247875at2759"/>
<dbReference type="EMBL" id="LUGH01000793">
    <property type="protein sequence ID" value="OBZ82764.1"/>
    <property type="molecule type" value="Genomic_DNA"/>
</dbReference>
<dbReference type="Proteomes" id="UP000093000">
    <property type="component" value="Unassembled WGS sequence"/>
</dbReference>
<evidence type="ECO:0000256" key="2">
    <source>
        <dbReference type="PROSITE-ProRule" id="PRU00267"/>
    </source>
</evidence>
<evidence type="ECO:0000313" key="6">
    <source>
        <dbReference type="Proteomes" id="UP000093000"/>
    </source>
</evidence>
<dbReference type="PANTHER" id="PTHR48112">
    <property type="entry name" value="HIGH MOBILITY GROUP PROTEIN DSP1"/>
    <property type="match status" value="1"/>
</dbReference>
<gene>
    <name evidence="5" type="ORF">A0J61_09186</name>
</gene>
<feature type="compositionally biased region" description="Low complexity" evidence="3">
    <location>
        <begin position="174"/>
        <end position="185"/>
    </location>
</feature>